<evidence type="ECO:0000256" key="5">
    <source>
        <dbReference type="ARBA" id="ARBA00022617"/>
    </source>
</evidence>
<keyword evidence="12" id="KW-0472">Membrane</keyword>
<dbReference type="OrthoDB" id="1470350at2759"/>
<dbReference type="GO" id="GO:0016705">
    <property type="term" value="F:oxidoreductase activity, acting on paired donors, with incorporation or reduction of molecular oxygen"/>
    <property type="evidence" value="ECO:0007669"/>
    <property type="project" value="InterPro"/>
</dbReference>
<keyword evidence="9" id="KW-0560">Oxidoreductase</keyword>
<dbReference type="OMA" id="IVKDGGW"/>
<dbReference type="AlphaFoldDB" id="D8PS43"/>
<dbReference type="InterPro" id="IPR036396">
    <property type="entry name" value="Cyt_P450_sf"/>
</dbReference>
<dbReference type="GO" id="GO:0016020">
    <property type="term" value="C:membrane"/>
    <property type="evidence" value="ECO:0007669"/>
    <property type="project" value="UniProtKB-SubCell"/>
</dbReference>
<dbReference type="InParanoid" id="D8PS43"/>
<dbReference type="InterPro" id="IPR001128">
    <property type="entry name" value="Cyt_P450"/>
</dbReference>
<evidence type="ECO:0000256" key="8">
    <source>
        <dbReference type="ARBA" id="ARBA00022989"/>
    </source>
</evidence>
<dbReference type="PANTHER" id="PTHR24305:SF166">
    <property type="entry name" value="CYTOCHROME P450 12A4, MITOCHONDRIAL-RELATED"/>
    <property type="match status" value="1"/>
</dbReference>
<evidence type="ECO:0000313" key="15">
    <source>
        <dbReference type="Proteomes" id="UP000007431"/>
    </source>
</evidence>
<dbReference type="HOGENOM" id="CLU_001570_14_4_1"/>
<gene>
    <name evidence="14" type="ORF">SCHCODRAFT_102971</name>
</gene>
<dbReference type="PRINTS" id="PR00465">
    <property type="entry name" value="EP450IV"/>
</dbReference>
<dbReference type="GO" id="GO:0005506">
    <property type="term" value="F:iron ion binding"/>
    <property type="evidence" value="ECO:0007669"/>
    <property type="project" value="InterPro"/>
</dbReference>
<evidence type="ECO:0000256" key="3">
    <source>
        <dbReference type="ARBA" id="ARBA00004721"/>
    </source>
</evidence>
<dbReference type="KEGG" id="scm:SCHCO_02264839"/>
<sequence>MSFCASASYVSIAALVYSVTVCVHRLHFHPLARVPGPLLGALTDYYVTYYDIVKDGATVDQLQKLHAIYGPVVRIGPNALHFSNPDVYHQIYTRGTSFLKDPALYRAFPDKSSFGSIDPVQAKARRDAISPLFSRRAIAKLEPFIQEKIDKLTNRLLNYHDVSKPVDLLQALRAATLDIIYSYCFGEDCYALDAPDFKHPILMGADSVNRATLIFKAFPALIYVHRFLIWLLQLLGCPAFGPGLLVNKISTQLDGLLADSKALADAPHETIFHHILPGASANKKSTAFATRRSLLDEALSLQIAGSHTVAAACYVGCFHVLNNRSVHQRLTVDLKDAIPDVTDAVRLEMVEKLPYLTAVIKEALRLSHGIVSPMLRTVNSDGVVLDGIAVPRGTTVAVGNTFVHLNPEIFPNPHTFDPERWLKEDAAALEHYLVAFSKGQRSCTGINLAWCELYLILATLFRRLDLELVNSSPASMEYSAHLVAVFHGEPIQAVVRPMSS</sequence>
<dbReference type="VEuPathDB" id="FungiDB:SCHCODRAFT_02264839"/>
<comment type="pathway">
    <text evidence="3">Secondary metabolite biosynthesis; terpenoid biosynthesis.</text>
</comment>
<dbReference type="Proteomes" id="UP000007431">
    <property type="component" value="Unassembled WGS sequence"/>
</dbReference>
<dbReference type="RefSeq" id="XP_003036758.1">
    <property type="nucleotide sequence ID" value="XM_003036712.1"/>
</dbReference>
<evidence type="ECO:0000256" key="2">
    <source>
        <dbReference type="ARBA" id="ARBA00004370"/>
    </source>
</evidence>
<comment type="cofactor">
    <cofactor evidence="1 13">
        <name>heme</name>
        <dbReference type="ChEBI" id="CHEBI:30413"/>
    </cofactor>
</comment>
<comment type="subcellular location">
    <subcellularLocation>
        <location evidence="2">Membrane</location>
    </subcellularLocation>
</comment>
<evidence type="ECO:0000256" key="13">
    <source>
        <dbReference type="PIRSR" id="PIRSR602403-1"/>
    </source>
</evidence>
<evidence type="ECO:0000256" key="11">
    <source>
        <dbReference type="ARBA" id="ARBA00023033"/>
    </source>
</evidence>
<dbReference type="InterPro" id="IPR002403">
    <property type="entry name" value="Cyt_P450_E_grp-IV"/>
</dbReference>
<keyword evidence="11" id="KW-0503">Monooxygenase</keyword>
<feature type="non-terminal residue" evidence="14">
    <location>
        <position position="500"/>
    </location>
</feature>
<evidence type="ECO:0000256" key="6">
    <source>
        <dbReference type="ARBA" id="ARBA00022692"/>
    </source>
</evidence>
<accession>D8PS43</accession>
<evidence type="ECO:0000313" key="14">
    <source>
        <dbReference type="EMBL" id="EFJ01856.1"/>
    </source>
</evidence>
<evidence type="ECO:0000256" key="1">
    <source>
        <dbReference type="ARBA" id="ARBA00001971"/>
    </source>
</evidence>
<proteinExistence type="inferred from homology"/>
<reference evidence="14 15" key="1">
    <citation type="journal article" date="2010" name="Nat. Biotechnol.">
        <title>Genome sequence of the model mushroom Schizophyllum commune.</title>
        <authorList>
            <person name="Ohm R.A."/>
            <person name="de Jong J.F."/>
            <person name="Lugones L.G."/>
            <person name="Aerts A."/>
            <person name="Kothe E."/>
            <person name="Stajich J.E."/>
            <person name="de Vries R.P."/>
            <person name="Record E."/>
            <person name="Levasseur A."/>
            <person name="Baker S.E."/>
            <person name="Bartholomew K.A."/>
            <person name="Coutinho P.M."/>
            <person name="Erdmann S."/>
            <person name="Fowler T.J."/>
            <person name="Gathman A.C."/>
            <person name="Lombard V."/>
            <person name="Henrissat B."/>
            <person name="Knabe N."/>
            <person name="Kuees U."/>
            <person name="Lilly W.W."/>
            <person name="Lindquist E."/>
            <person name="Lucas S."/>
            <person name="Magnuson J.K."/>
            <person name="Piumi F."/>
            <person name="Raudaskoski M."/>
            <person name="Salamov A."/>
            <person name="Schmutz J."/>
            <person name="Schwarze F.W.M.R."/>
            <person name="vanKuyk P.A."/>
            <person name="Horton J.S."/>
            <person name="Grigoriev I.V."/>
            <person name="Woesten H.A.B."/>
        </authorList>
    </citation>
    <scope>NUCLEOTIDE SEQUENCE [LARGE SCALE GENOMIC DNA]</scope>
    <source>
        <strain evidence="15">H4-8 / FGSC 9210</strain>
    </source>
</reference>
<evidence type="ECO:0000256" key="9">
    <source>
        <dbReference type="ARBA" id="ARBA00023002"/>
    </source>
</evidence>
<dbReference type="Pfam" id="PF00067">
    <property type="entry name" value="p450"/>
    <property type="match status" value="1"/>
</dbReference>
<keyword evidence="7 13" id="KW-0479">Metal-binding</keyword>
<evidence type="ECO:0000256" key="10">
    <source>
        <dbReference type="ARBA" id="ARBA00023004"/>
    </source>
</evidence>
<dbReference type="SUPFAM" id="SSF48264">
    <property type="entry name" value="Cytochrome P450"/>
    <property type="match status" value="1"/>
</dbReference>
<dbReference type="GO" id="GO:0004497">
    <property type="term" value="F:monooxygenase activity"/>
    <property type="evidence" value="ECO:0007669"/>
    <property type="project" value="UniProtKB-KW"/>
</dbReference>
<keyword evidence="8" id="KW-1133">Transmembrane helix</keyword>
<evidence type="ECO:0000256" key="12">
    <source>
        <dbReference type="ARBA" id="ARBA00023136"/>
    </source>
</evidence>
<feature type="binding site" description="axial binding residue" evidence="13">
    <location>
        <position position="443"/>
    </location>
    <ligand>
        <name>heme</name>
        <dbReference type="ChEBI" id="CHEBI:30413"/>
    </ligand>
    <ligandPart>
        <name>Fe</name>
        <dbReference type="ChEBI" id="CHEBI:18248"/>
    </ligandPart>
</feature>
<keyword evidence="10 13" id="KW-0408">Iron</keyword>
<dbReference type="InterPro" id="IPR050121">
    <property type="entry name" value="Cytochrome_P450_monoxygenase"/>
</dbReference>
<name>D8PS43_SCHCM</name>
<keyword evidence="6" id="KW-0812">Transmembrane</keyword>
<dbReference type="eggNOG" id="KOG0158">
    <property type="taxonomic scope" value="Eukaryota"/>
</dbReference>
<dbReference type="STRING" id="578458.D8PS43"/>
<dbReference type="PANTHER" id="PTHR24305">
    <property type="entry name" value="CYTOCHROME P450"/>
    <property type="match status" value="1"/>
</dbReference>
<keyword evidence="15" id="KW-1185">Reference proteome</keyword>
<protein>
    <recommendedName>
        <fullName evidence="16">Cytochrome P450</fullName>
    </recommendedName>
</protein>
<organism evidence="15">
    <name type="scientific">Schizophyllum commune (strain H4-8 / FGSC 9210)</name>
    <name type="common">Split gill fungus</name>
    <dbReference type="NCBI Taxonomy" id="578458"/>
    <lineage>
        <taxon>Eukaryota</taxon>
        <taxon>Fungi</taxon>
        <taxon>Dikarya</taxon>
        <taxon>Basidiomycota</taxon>
        <taxon>Agaricomycotina</taxon>
        <taxon>Agaricomycetes</taxon>
        <taxon>Agaricomycetidae</taxon>
        <taxon>Agaricales</taxon>
        <taxon>Schizophyllaceae</taxon>
        <taxon>Schizophyllum</taxon>
    </lineage>
</organism>
<dbReference type="CDD" id="cd11062">
    <property type="entry name" value="CYP58-like"/>
    <property type="match status" value="1"/>
</dbReference>
<evidence type="ECO:0000256" key="4">
    <source>
        <dbReference type="ARBA" id="ARBA00010617"/>
    </source>
</evidence>
<dbReference type="GO" id="GO:0020037">
    <property type="term" value="F:heme binding"/>
    <property type="evidence" value="ECO:0007669"/>
    <property type="project" value="InterPro"/>
</dbReference>
<comment type="similarity">
    <text evidence="4">Belongs to the cytochrome P450 family.</text>
</comment>
<evidence type="ECO:0008006" key="16">
    <source>
        <dbReference type="Google" id="ProtNLM"/>
    </source>
</evidence>
<keyword evidence="5 13" id="KW-0349">Heme</keyword>
<dbReference type="GeneID" id="9588239"/>
<dbReference type="EMBL" id="GL377302">
    <property type="protein sequence ID" value="EFJ01856.1"/>
    <property type="molecule type" value="Genomic_DNA"/>
</dbReference>
<evidence type="ECO:0000256" key="7">
    <source>
        <dbReference type="ARBA" id="ARBA00022723"/>
    </source>
</evidence>
<dbReference type="Gene3D" id="1.10.630.10">
    <property type="entry name" value="Cytochrome P450"/>
    <property type="match status" value="1"/>
</dbReference>